<accession>A0A7W9EY75</accession>
<proteinExistence type="predicted"/>
<dbReference type="GO" id="GO:0016020">
    <property type="term" value="C:membrane"/>
    <property type="evidence" value="ECO:0007669"/>
    <property type="project" value="InterPro"/>
</dbReference>
<feature type="transmembrane region" description="Helical" evidence="1">
    <location>
        <begin position="143"/>
        <end position="163"/>
    </location>
</feature>
<evidence type="ECO:0000256" key="1">
    <source>
        <dbReference type="SAM" id="Phobius"/>
    </source>
</evidence>
<feature type="transmembrane region" description="Helical" evidence="1">
    <location>
        <begin position="37"/>
        <end position="55"/>
    </location>
</feature>
<dbReference type="GO" id="GO:0004190">
    <property type="term" value="F:aspartic-type endopeptidase activity"/>
    <property type="evidence" value="ECO:0007669"/>
    <property type="project" value="UniProtKB-EC"/>
</dbReference>
<feature type="transmembrane region" description="Helical" evidence="1">
    <location>
        <begin position="67"/>
        <end position="89"/>
    </location>
</feature>
<dbReference type="AlphaFoldDB" id="A0A7W9EY75"/>
<sequence length="165" mass="17908">MDGLTSWAAAWFLVAAIPISGFVIFSDLSRMKIPNVAVGALIASYAVLGLIALPFEQYLWHWTHFPVLLIIGIILNAAGVMGAGDAKFIAAAGPFIATADLITPMIPLFSACLIAGYFAHLLARKSPIRTAVPHWESWTSGKRFPMGFPLGMTLVFYLLIVLFTR</sequence>
<dbReference type="EC" id="3.4.23.43" evidence="3"/>
<dbReference type="Proteomes" id="UP000535415">
    <property type="component" value="Unassembled WGS sequence"/>
</dbReference>
<keyword evidence="4" id="KW-1185">Reference proteome</keyword>
<evidence type="ECO:0000313" key="4">
    <source>
        <dbReference type="Proteomes" id="UP000535415"/>
    </source>
</evidence>
<evidence type="ECO:0000313" key="3">
    <source>
        <dbReference type="EMBL" id="MBB5722467.1"/>
    </source>
</evidence>
<protein>
    <submittedName>
        <fullName evidence="3">Prepilin peptidase CpaA</fullName>
        <ecNumber evidence="3">3.4.23.43</ecNumber>
    </submittedName>
</protein>
<feature type="domain" description="Prepilin type IV endopeptidase peptidase" evidence="2">
    <location>
        <begin position="21"/>
        <end position="118"/>
    </location>
</feature>
<feature type="transmembrane region" description="Helical" evidence="1">
    <location>
        <begin position="6"/>
        <end position="25"/>
    </location>
</feature>
<name>A0A7W9EY75_9RHOB</name>
<comment type="caution">
    <text evidence="3">The sequence shown here is derived from an EMBL/GenBank/DDBJ whole genome shotgun (WGS) entry which is preliminary data.</text>
</comment>
<keyword evidence="1" id="KW-0812">Transmembrane</keyword>
<dbReference type="RefSeq" id="WP_183528753.1">
    <property type="nucleotide sequence ID" value="NZ_JACIJM010000005.1"/>
</dbReference>
<keyword evidence="1" id="KW-1133">Transmembrane helix</keyword>
<keyword evidence="3" id="KW-0378">Hydrolase</keyword>
<gene>
    <name evidence="3" type="ORF">FHS72_002093</name>
</gene>
<dbReference type="InterPro" id="IPR000045">
    <property type="entry name" value="Prepilin_IV_endopep_pep"/>
</dbReference>
<dbReference type="EMBL" id="JACIJM010000005">
    <property type="protein sequence ID" value="MBB5722467.1"/>
    <property type="molecule type" value="Genomic_DNA"/>
</dbReference>
<organism evidence="3 4">
    <name type="scientific">Yoonia ponticola</name>
    <dbReference type="NCBI Taxonomy" id="1524255"/>
    <lineage>
        <taxon>Bacteria</taxon>
        <taxon>Pseudomonadati</taxon>
        <taxon>Pseudomonadota</taxon>
        <taxon>Alphaproteobacteria</taxon>
        <taxon>Rhodobacterales</taxon>
        <taxon>Paracoccaceae</taxon>
        <taxon>Yoonia</taxon>
    </lineage>
</organism>
<dbReference type="Pfam" id="PF01478">
    <property type="entry name" value="Peptidase_A24"/>
    <property type="match status" value="1"/>
</dbReference>
<evidence type="ECO:0000259" key="2">
    <source>
        <dbReference type="Pfam" id="PF01478"/>
    </source>
</evidence>
<reference evidence="3 4" key="1">
    <citation type="submission" date="2020-08" db="EMBL/GenBank/DDBJ databases">
        <title>Genomic Encyclopedia of Type Strains, Phase IV (KMG-IV): sequencing the most valuable type-strain genomes for metagenomic binning, comparative biology and taxonomic classification.</title>
        <authorList>
            <person name="Goeker M."/>
        </authorList>
    </citation>
    <scope>NUCLEOTIDE SEQUENCE [LARGE SCALE GENOMIC DNA]</scope>
    <source>
        <strain evidence="3 4">DSM 101064</strain>
    </source>
</reference>
<feature type="transmembrane region" description="Helical" evidence="1">
    <location>
        <begin position="101"/>
        <end position="123"/>
    </location>
</feature>
<dbReference type="Gene3D" id="1.20.120.1220">
    <property type="match status" value="1"/>
</dbReference>
<keyword evidence="1" id="KW-0472">Membrane</keyword>